<dbReference type="AlphaFoldDB" id="A0A0C4DR88"/>
<dbReference type="Proteomes" id="UP000011715">
    <property type="component" value="Unassembled WGS sequence"/>
</dbReference>
<reference evidence="2" key="5">
    <citation type="submission" date="2015-06" db="UniProtKB">
        <authorList>
            <consortium name="EnsemblFungi"/>
        </authorList>
    </citation>
    <scope>IDENTIFICATION</scope>
    <source>
        <strain evidence="2">ATCC 64411</strain>
    </source>
</reference>
<evidence type="ECO:0000313" key="2">
    <source>
        <dbReference type="EnsemblFungi" id="MAPG_02394T0"/>
    </source>
</evidence>
<accession>A0A0C4DR88</accession>
<name>A0A0C4DR88_MAGP6</name>
<gene>
    <name evidence="1" type="ORF">MAPG_02394</name>
</gene>
<dbReference type="EMBL" id="GL876967">
    <property type="protein sequence ID" value="KLU83330.1"/>
    <property type="molecule type" value="Genomic_DNA"/>
</dbReference>
<reference evidence="1" key="3">
    <citation type="submission" date="2011-03" db="EMBL/GenBank/DDBJ databases">
        <title>Annotation of Magnaporthe poae ATCC 64411.</title>
        <authorList>
            <person name="Ma L.-J."/>
            <person name="Dead R."/>
            <person name="Young S.K."/>
            <person name="Zeng Q."/>
            <person name="Gargeya S."/>
            <person name="Fitzgerald M."/>
            <person name="Haas B."/>
            <person name="Abouelleil A."/>
            <person name="Alvarado L."/>
            <person name="Arachchi H.M."/>
            <person name="Berlin A."/>
            <person name="Brown A."/>
            <person name="Chapman S.B."/>
            <person name="Chen Z."/>
            <person name="Dunbar C."/>
            <person name="Freedman E."/>
            <person name="Gearin G."/>
            <person name="Gellesch M."/>
            <person name="Goldberg J."/>
            <person name="Griggs A."/>
            <person name="Gujja S."/>
            <person name="Heiman D."/>
            <person name="Howarth C."/>
            <person name="Larson L."/>
            <person name="Lui A."/>
            <person name="MacDonald P.J.P."/>
            <person name="Mehta T."/>
            <person name="Montmayeur A."/>
            <person name="Murphy C."/>
            <person name="Neiman D."/>
            <person name="Pearson M."/>
            <person name="Priest M."/>
            <person name="Roberts A."/>
            <person name="Saif S."/>
            <person name="Shea T."/>
            <person name="Shenoy N."/>
            <person name="Sisk P."/>
            <person name="Stolte C."/>
            <person name="Sykes S."/>
            <person name="Yandava C."/>
            <person name="Wortman J."/>
            <person name="Nusbaum C."/>
            <person name="Birren B."/>
        </authorList>
    </citation>
    <scope>NUCLEOTIDE SEQUENCE</scope>
    <source>
        <strain evidence="1">ATCC 64411</strain>
    </source>
</reference>
<evidence type="ECO:0000313" key="3">
    <source>
        <dbReference type="Proteomes" id="UP000011715"/>
    </source>
</evidence>
<keyword evidence="3" id="KW-1185">Reference proteome</keyword>
<reference evidence="3" key="1">
    <citation type="submission" date="2010-05" db="EMBL/GenBank/DDBJ databases">
        <title>The genome sequence of Magnaporthe poae strain ATCC 64411.</title>
        <authorList>
            <person name="Ma L.-J."/>
            <person name="Dead R."/>
            <person name="Young S."/>
            <person name="Zeng Q."/>
            <person name="Koehrsen M."/>
            <person name="Alvarado L."/>
            <person name="Berlin A."/>
            <person name="Chapman S.B."/>
            <person name="Chen Z."/>
            <person name="Freedman E."/>
            <person name="Gellesch M."/>
            <person name="Goldberg J."/>
            <person name="Griggs A."/>
            <person name="Gujja S."/>
            <person name="Heilman E.R."/>
            <person name="Heiman D."/>
            <person name="Hepburn T."/>
            <person name="Howarth C."/>
            <person name="Jen D."/>
            <person name="Larson L."/>
            <person name="Mehta T."/>
            <person name="Neiman D."/>
            <person name="Pearson M."/>
            <person name="Roberts A."/>
            <person name="Saif S."/>
            <person name="Shea T."/>
            <person name="Shenoy N."/>
            <person name="Sisk P."/>
            <person name="Stolte C."/>
            <person name="Sykes S."/>
            <person name="Walk T."/>
            <person name="White J."/>
            <person name="Yandava C."/>
            <person name="Haas B."/>
            <person name="Nusbaum C."/>
            <person name="Birren B."/>
        </authorList>
    </citation>
    <scope>NUCLEOTIDE SEQUENCE [LARGE SCALE GENOMIC DNA]</scope>
    <source>
        <strain evidence="3">ATCC 64411 / 73-15</strain>
    </source>
</reference>
<evidence type="ECO:0000313" key="1">
    <source>
        <dbReference type="EMBL" id="KLU83330.1"/>
    </source>
</evidence>
<protein>
    <submittedName>
        <fullName evidence="1 2">Uncharacterized protein</fullName>
    </submittedName>
</protein>
<dbReference type="VEuPathDB" id="FungiDB:MAPG_02394"/>
<sequence>MFPIETNKLNEERALEFQQEQGWREEGAGFICLPLVDLDGRCTVEEGMFWVGLYFVVQEHDQG</sequence>
<proteinExistence type="predicted"/>
<dbReference type="EnsemblFungi" id="MAPG_02394T0">
    <property type="protein sequence ID" value="MAPG_02394T0"/>
    <property type="gene ID" value="MAPG_02394"/>
</dbReference>
<reference evidence="1" key="2">
    <citation type="submission" date="2010-05" db="EMBL/GenBank/DDBJ databases">
        <title>The Genome Sequence of Magnaporthe poae strain ATCC 64411.</title>
        <authorList>
            <consortium name="The Broad Institute Genome Sequencing Platform"/>
            <consortium name="Broad Institute Genome Sequencing Center for Infectious Disease"/>
            <person name="Ma L.-J."/>
            <person name="Dead R."/>
            <person name="Young S."/>
            <person name="Zeng Q."/>
            <person name="Koehrsen M."/>
            <person name="Alvarado L."/>
            <person name="Berlin A."/>
            <person name="Chapman S.B."/>
            <person name="Chen Z."/>
            <person name="Freedman E."/>
            <person name="Gellesch M."/>
            <person name="Goldberg J."/>
            <person name="Griggs A."/>
            <person name="Gujja S."/>
            <person name="Heilman E.R."/>
            <person name="Heiman D."/>
            <person name="Hepburn T."/>
            <person name="Howarth C."/>
            <person name="Jen D."/>
            <person name="Larson L."/>
            <person name="Mehta T."/>
            <person name="Neiman D."/>
            <person name="Pearson M."/>
            <person name="Roberts A."/>
            <person name="Saif S."/>
            <person name="Shea T."/>
            <person name="Shenoy N."/>
            <person name="Sisk P."/>
            <person name="Stolte C."/>
            <person name="Sykes S."/>
            <person name="Walk T."/>
            <person name="White J."/>
            <person name="Yandava C."/>
            <person name="Haas B."/>
            <person name="Nusbaum C."/>
            <person name="Birren B."/>
        </authorList>
    </citation>
    <scope>NUCLEOTIDE SEQUENCE</scope>
    <source>
        <strain evidence="1">ATCC 64411</strain>
    </source>
</reference>
<reference evidence="2" key="4">
    <citation type="journal article" date="2015" name="G3 (Bethesda)">
        <title>Genome sequences of three phytopathogenic species of the Magnaporthaceae family of fungi.</title>
        <authorList>
            <person name="Okagaki L.H."/>
            <person name="Nunes C.C."/>
            <person name="Sailsbery J."/>
            <person name="Clay B."/>
            <person name="Brown D."/>
            <person name="John T."/>
            <person name="Oh Y."/>
            <person name="Young N."/>
            <person name="Fitzgerald M."/>
            <person name="Haas B.J."/>
            <person name="Zeng Q."/>
            <person name="Young S."/>
            <person name="Adiconis X."/>
            <person name="Fan L."/>
            <person name="Levin J.Z."/>
            <person name="Mitchell T.K."/>
            <person name="Okubara P.A."/>
            <person name="Farman M.L."/>
            <person name="Kohn L.M."/>
            <person name="Birren B."/>
            <person name="Ma L.-J."/>
            <person name="Dean R.A."/>
        </authorList>
    </citation>
    <scope>NUCLEOTIDE SEQUENCE</scope>
    <source>
        <strain evidence="2">ATCC 64411 / 73-15</strain>
    </source>
</reference>
<dbReference type="EMBL" id="ADBL01000598">
    <property type="status" value="NOT_ANNOTATED_CDS"/>
    <property type="molecule type" value="Genomic_DNA"/>
</dbReference>
<organism evidence="2 3">
    <name type="scientific">Magnaporthiopsis poae (strain ATCC 64411 / 73-15)</name>
    <name type="common">Kentucky bluegrass fungus</name>
    <name type="synonym">Magnaporthe poae</name>
    <dbReference type="NCBI Taxonomy" id="644358"/>
    <lineage>
        <taxon>Eukaryota</taxon>
        <taxon>Fungi</taxon>
        <taxon>Dikarya</taxon>
        <taxon>Ascomycota</taxon>
        <taxon>Pezizomycotina</taxon>
        <taxon>Sordariomycetes</taxon>
        <taxon>Sordariomycetidae</taxon>
        <taxon>Magnaporthales</taxon>
        <taxon>Magnaporthaceae</taxon>
        <taxon>Magnaporthiopsis</taxon>
    </lineage>
</organism>